<keyword evidence="2" id="KW-0732">Signal</keyword>
<sequence>MKDILLIFVLTFALQAVCTNDWTKACLGGSCSFDIEETPTNMGGTIQISGSSSSVSDITPAAGWQILNCTDSTNSQTIRLVCTNESLGCEHIFQDGARDTIVRLPQGCGRGPFVRIANHTISEDQSLPTNINSRVIKRGGTVTQVHALQIDDNFAQSSGQHGNVSFEIHAQGDFRVNNDSKQSKRQTGSGSTSGAVDIPAQSIFFFDTSLTCPAANDTTQTQTISGSLAAIQTQFDITVDVTSTGTMSPPNIETLSFSAPMNGALALDTIYNTGLQGSLEAANIPLGSAEFPSFSIDGIVEINPTFLATGDATMVAELLSNFAPLSSFSANINNLQFTFPSNDPPANVDITIPNGPFDVLAEPTLNSSAQFTFASLYEFDVQISAFSQSVDLSVAYNYFNDLQLVSTPSVNNSEQVCINITNSLAVAVSNSGAFFDAFSGTQSQSIFAQVVPVLSSCQILELGPSPQVALGTRPSLYSRDDVSCPPIATLPQTTIQIID</sequence>
<evidence type="ECO:0000256" key="1">
    <source>
        <dbReference type="SAM" id="MobiDB-lite"/>
    </source>
</evidence>
<dbReference type="STRING" id="27342.A0A0H2S113"/>
<proteinExistence type="predicted"/>
<protein>
    <submittedName>
        <fullName evidence="3">Uncharacterized protein</fullName>
    </submittedName>
</protein>
<evidence type="ECO:0000256" key="2">
    <source>
        <dbReference type="SAM" id="SignalP"/>
    </source>
</evidence>
<dbReference type="AlphaFoldDB" id="A0A0H2S113"/>
<dbReference type="InParanoid" id="A0A0H2S113"/>
<feature type="chain" id="PRO_5005201955" evidence="2">
    <location>
        <begin position="20"/>
        <end position="499"/>
    </location>
</feature>
<dbReference type="Proteomes" id="UP000053477">
    <property type="component" value="Unassembled WGS sequence"/>
</dbReference>
<reference evidence="3 4" key="1">
    <citation type="submission" date="2015-04" db="EMBL/GenBank/DDBJ databases">
        <title>Complete genome sequence of Schizopora paradoxa KUC8140, a cosmopolitan wood degrader in East Asia.</title>
        <authorList>
            <consortium name="DOE Joint Genome Institute"/>
            <person name="Min B."/>
            <person name="Park H."/>
            <person name="Jang Y."/>
            <person name="Kim J.-J."/>
            <person name="Kim K.H."/>
            <person name="Pangilinan J."/>
            <person name="Lipzen A."/>
            <person name="Riley R."/>
            <person name="Grigoriev I.V."/>
            <person name="Spatafora J.W."/>
            <person name="Choi I.-G."/>
        </authorList>
    </citation>
    <scope>NUCLEOTIDE SEQUENCE [LARGE SCALE GENOMIC DNA]</scope>
    <source>
        <strain evidence="3 4">KUC8140</strain>
    </source>
</reference>
<name>A0A0H2S113_9AGAM</name>
<keyword evidence="4" id="KW-1185">Reference proteome</keyword>
<feature type="compositionally biased region" description="Polar residues" evidence="1">
    <location>
        <begin position="183"/>
        <end position="194"/>
    </location>
</feature>
<dbReference type="EMBL" id="KQ085903">
    <property type="protein sequence ID" value="KLO17547.1"/>
    <property type="molecule type" value="Genomic_DNA"/>
</dbReference>
<dbReference type="OrthoDB" id="73875at2759"/>
<feature type="region of interest" description="Disordered" evidence="1">
    <location>
        <begin position="175"/>
        <end position="195"/>
    </location>
</feature>
<organism evidence="3 4">
    <name type="scientific">Schizopora paradoxa</name>
    <dbReference type="NCBI Taxonomy" id="27342"/>
    <lineage>
        <taxon>Eukaryota</taxon>
        <taxon>Fungi</taxon>
        <taxon>Dikarya</taxon>
        <taxon>Basidiomycota</taxon>
        <taxon>Agaricomycotina</taxon>
        <taxon>Agaricomycetes</taxon>
        <taxon>Hymenochaetales</taxon>
        <taxon>Schizoporaceae</taxon>
        <taxon>Schizopora</taxon>
    </lineage>
</organism>
<accession>A0A0H2S113</accession>
<evidence type="ECO:0000313" key="4">
    <source>
        <dbReference type="Proteomes" id="UP000053477"/>
    </source>
</evidence>
<gene>
    <name evidence="3" type="ORF">SCHPADRAFT_158639</name>
</gene>
<feature type="signal peptide" evidence="2">
    <location>
        <begin position="1"/>
        <end position="19"/>
    </location>
</feature>
<evidence type="ECO:0000313" key="3">
    <source>
        <dbReference type="EMBL" id="KLO17547.1"/>
    </source>
</evidence>